<dbReference type="HOGENOM" id="CLU_658980_0_0_1"/>
<sequence length="417" mass="47350">MKTLWTTLFAHFSEGKKPMLLRSGVKRWFKRAKPRQLTFVLKVSMPSKGVGSEIRDEFNALLFYIARKASRFHVISVADDRVHPGMMLTPPVQSPALWGERIMQVVSDNSRRFTNLISFNYCRTYYLHQHPLLTTMDPPFQLPQSVRKLVLNPGPIEHPRSISPIPTLRNVVHLDLQGYSLTPSEFLQQLAFCPRIVTGLFTIYGHNINDLDSTPTPVRLEEIRHLTLFPIMHGTNLDFLGTHIGGLKQTLTELSIDGLYMPSPILYSTALTPHRGEGLTDLTLMNLEVVPHDLVSFITGCQALQSLYIRLPSVRETEIVGMLHRSTYEPDSLDVLPALKKFSIDIFMDLHAYIPDLFEGMVRSRRNESLLRDSSRLIEVVNLLHIGVGDKPEIDQLRESLVGLSGFELNIEGPKEH</sequence>
<dbReference type="SUPFAM" id="SSF52058">
    <property type="entry name" value="L domain-like"/>
    <property type="match status" value="1"/>
</dbReference>
<keyword evidence="2" id="KW-1185">Reference proteome</keyword>
<proteinExistence type="predicted"/>
<dbReference type="EMBL" id="KN831782">
    <property type="protein sequence ID" value="KIM40734.1"/>
    <property type="molecule type" value="Genomic_DNA"/>
</dbReference>
<evidence type="ECO:0000313" key="1">
    <source>
        <dbReference type="EMBL" id="KIM40734.1"/>
    </source>
</evidence>
<evidence type="ECO:0000313" key="2">
    <source>
        <dbReference type="Proteomes" id="UP000053424"/>
    </source>
</evidence>
<protein>
    <submittedName>
        <fullName evidence="1">Uncharacterized protein</fullName>
    </submittedName>
</protein>
<reference evidence="2" key="2">
    <citation type="submission" date="2015-01" db="EMBL/GenBank/DDBJ databases">
        <title>Evolutionary Origins and Diversification of the Mycorrhizal Mutualists.</title>
        <authorList>
            <consortium name="DOE Joint Genome Institute"/>
            <consortium name="Mycorrhizal Genomics Consortium"/>
            <person name="Kohler A."/>
            <person name="Kuo A."/>
            <person name="Nagy L.G."/>
            <person name="Floudas D."/>
            <person name="Copeland A."/>
            <person name="Barry K.W."/>
            <person name="Cichocki N."/>
            <person name="Veneault-Fourrey C."/>
            <person name="LaButti K."/>
            <person name="Lindquist E.A."/>
            <person name="Lipzen A."/>
            <person name="Lundell T."/>
            <person name="Morin E."/>
            <person name="Murat C."/>
            <person name="Riley R."/>
            <person name="Ohm R."/>
            <person name="Sun H."/>
            <person name="Tunlid A."/>
            <person name="Henrissat B."/>
            <person name="Grigoriev I.V."/>
            <person name="Hibbett D.S."/>
            <person name="Martin F."/>
        </authorList>
    </citation>
    <scope>NUCLEOTIDE SEQUENCE [LARGE SCALE GENOMIC DNA]</scope>
    <source>
        <strain evidence="2">h7</strain>
    </source>
</reference>
<name>A0A0C3C940_HEBCY</name>
<gene>
    <name evidence="1" type="ORF">M413DRAFT_446126</name>
</gene>
<dbReference type="Proteomes" id="UP000053424">
    <property type="component" value="Unassembled WGS sequence"/>
</dbReference>
<organism evidence="1 2">
    <name type="scientific">Hebeloma cylindrosporum</name>
    <dbReference type="NCBI Taxonomy" id="76867"/>
    <lineage>
        <taxon>Eukaryota</taxon>
        <taxon>Fungi</taxon>
        <taxon>Dikarya</taxon>
        <taxon>Basidiomycota</taxon>
        <taxon>Agaricomycotina</taxon>
        <taxon>Agaricomycetes</taxon>
        <taxon>Agaricomycetidae</taxon>
        <taxon>Agaricales</taxon>
        <taxon>Agaricineae</taxon>
        <taxon>Hymenogastraceae</taxon>
        <taxon>Hebeloma</taxon>
    </lineage>
</organism>
<reference evidence="1 2" key="1">
    <citation type="submission" date="2014-04" db="EMBL/GenBank/DDBJ databases">
        <authorList>
            <consortium name="DOE Joint Genome Institute"/>
            <person name="Kuo A."/>
            <person name="Gay G."/>
            <person name="Dore J."/>
            <person name="Kohler A."/>
            <person name="Nagy L.G."/>
            <person name="Floudas D."/>
            <person name="Copeland A."/>
            <person name="Barry K.W."/>
            <person name="Cichocki N."/>
            <person name="Veneault-Fourrey C."/>
            <person name="LaButti K."/>
            <person name="Lindquist E.A."/>
            <person name="Lipzen A."/>
            <person name="Lundell T."/>
            <person name="Morin E."/>
            <person name="Murat C."/>
            <person name="Sun H."/>
            <person name="Tunlid A."/>
            <person name="Henrissat B."/>
            <person name="Grigoriev I.V."/>
            <person name="Hibbett D.S."/>
            <person name="Martin F."/>
            <person name="Nordberg H.P."/>
            <person name="Cantor M.N."/>
            <person name="Hua S.X."/>
        </authorList>
    </citation>
    <scope>NUCLEOTIDE SEQUENCE [LARGE SCALE GENOMIC DNA]</scope>
    <source>
        <strain evidence="2">h7</strain>
    </source>
</reference>
<accession>A0A0C3C940</accession>
<dbReference type="AlphaFoldDB" id="A0A0C3C940"/>